<dbReference type="InterPro" id="IPR007838">
    <property type="entry name" value="Cell_div_ZapA-like"/>
</dbReference>
<feature type="coiled-coil region" evidence="1">
    <location>
        <begin position="113"/>
        <end position="157"/>
    </location>
</feature>
<evidence type="ECO:0000313" key="2">
    <source>
        <dbReference type="EMBL" id="MST68192.1"/>
    </source>
</evidence>
<dbReference type="Gene3D" id="6.10.250.790">
    <property type="match status" value="1"/>
</dbReference>
<proteinExistence type="predicted"/>
<dbReference type="SUPFAM" id="SSF102829">
    <property type="entry name" value="Cell division protein ZapA-like"/>
    <property type="match status" value="1"/>
</dbReference>
<dbReference type="EMBL" id="VUNB01000001">
    <property type="protein sequence ID" value="MST68192.1"/>
    <property type="molecule type" value="Genomic_DNA"/>
</dbReference>
<accession>A0A6A8M4A0</accession>
<dbReference type="RefSeq" id="WP_154571666.1">
    <property type="nucleotide sequence ID" value="NZ_DBEZJY010000081.1"/>
</dbReference>
<keyword evidence="2" id="KW-0131">Cell cycle</keyword>
<sequence>MERNRAEVSICGTNYVLSGEKSEEKIKEIGKYVDDELRRTSKMLNSNPNYKCAVLAAVNLAEKLMDNSDLLLKVQTENHQLDNDVKHYISLWENAKKQVTDLKEKIGNDNDKAVQDSERYKALEAKCSDLENAYFDLQRENVSLRNEMRNLERLKRDDE</sequence>
<dbReference type="InterPro" id="IPR036192">
    <property type="entry name" value="Cell_div_ZapA-like_sf"/>
</dbReference>
<comment type="caution">
    <text evidence="2">The sequence shown here is derived from an EMBL/GenBank/DDBJ whole genome shotgun (WGS) entry which is preliminary data.</text>
</comment>
<gene>
    <name evidence="2" type="ORF">FYJ66_01020</name>
</gene>
<dbReference type="InterPro" id="IPR053712">
    <property type="entry name" value="Bac_CellDiv_Activator"/>
</dbReference>
<dbReference type="AlphaFoldDB" id="A0A6A8M4A0"/>
<reference evidence="2" key="1">
    <citation type="submission" date="2019-09" db="EMBL/GenBank/DDBJ databases">
        <title>In-depth cultivation of the pig gut microbiome towards novel bacterial diversity and tailored functional studies.</title>
        <authorList>
            <person name="Wylensek D."/>
            <person name="Hitch T.C.A."/>
            <person name="Clavel T."/>
        </authorList>
    </citation>
    <scope>NUCLEOTIDE SEQUENCE</scope>
    <source>
        <strain evidence="2">RF-744-FAT-WT-3</strain>
    </source>
</reference>
<keyword evidence="2" id="KW-0132">Cell division</keyword>
<name>A0A6A8M4A0_9FIRM</name>
<evidence type="ECO:0000256" key="1">
    <source>
        <dbReference type="SAM" id="Coils"/>
    </source>
</evidence>
<keyword evidence="1" id="KW-0175">Coiled coil</keyword>
<protein>
    <submittedName>
        <fullName evidence="2">Cell division protein ZapA</fullName>
    </submittedName>
</protein>
<dbReference type="Pfam" id="PF05164">
    <property type="entry name" value="ZapA"/>
    <property type="match status" value="1"/>
</dbReference>
<organism evidence="2">
    <name type="scientific">Baileyella intestinalis</name>
    <dbReference type="NCBI Taxonomy" id="2606709"/>
    <lineage>
        <taxon>Bacteria</taxon>
        <taxon>Bacillati</taxon>
        <taxon>Bacillota</taxon>
        <taxon>Clostridia</taxon>
        <taxon>Peptostreptococcales</taxon>
        <taxon>Anaerovoracaceae</taxon>
        <taxon>Baileyella</taxon>
    </lineage>
</organism>
<dbReference type="GO" id="GO:0051301">
    <property type="term" value="P:cell division"/>
    <property type="evidence" value="ECO:0007669"/>
    <property type="project" value="UniProtKB-KW"/>
</dbReference>